<dbReference type="CDD" id="cd00063">
    <property type="entry name" value="FN3"/>
    <property type="match status" value="2"/>
</dbReference>
<keyword evidence="2 9" id="KW-0812">Transmembrane</keyword>
<dbReference type="SMART" id="SM00060">
    <property type="entry name" value="FN3"/>
    <property type="match status" value="3"/>
</dbReference>
<keyword evidence="12" id="KW-1185">Reference proteome</keyword>
<dbReference type="PANTHER" id="PTHR23037:SF44">
    <property type="entry name" value="LEPTIN RECEPTOR"/>
    <property type="match status" value="1"/>
</dbReference>
<evidence type="ECO:0000256" key="8">
    <source>
        <dbReference type="SAM" id="MobiDB-lite"/>
    </source>
</evidence>
<gene>
    <name evidence="11" type="primary">LEPR</name>
</gene>
<dbReference type="GO" id="GO:0009897">
    <property type="term" value="C:external side of plasma membrane"/>
    <property type="evidence" value="ECO:0007669"/>
    <property type="project" value="TreeGrafter"/>
</dbReference>
<accession>A0A8C8IIQ4</accession>
<keyword evidence="3" id="KW-0732">Signal</keyword>
<evidence type="ECO:0000256" key="9">
    <source>
        <dbReference type="SAM" id="Phobius"/>
    </source>
</evidence>
<dbReference type="AlphaFoldDB" id="A0A8C8IIQ4"/>
<dbReference type="Pfam" id="PF18589">
    <property type="entry name" value="ObR_Ig"/>
    <property type="match status" value="1"/>
</dbReference>
<comment type="subcellular location">
    <subcellularLocation>
        <location evidence="1">Membrane</location>
        <topology evidence="1">Single-pass type I membrane protein</topology>
    </subcellularLocation>
</comment>
<keyword evidence="6" id="KW-0675">Receptor</keyword>
<evidence type="ECO:0000256" key="5">
    <source>
        <dbReference type="ARBA" id="ARBA00023136"/>
    </source>
</evidence>
<evidence type="ECO:0000256" key="7">
    <source>
        <dbReference type="ARBA" id="ARBA00023180"/>
    </source>
</evidence>
<dbReference type="Proteomes" id="UP000694402">
    <property type="component" value="Unassembled WGS sequence"/>
</dbReference>
<dbReference type="InterPro" id="IPR041182">
    <property type="entry name" value="LEP-R_IGD"/>
</dbReference>
<evidence type="ECO:0000256" key="3">
    <source>
        <dbReference type="ARBA" id="ARBA00022729"/>
    </source>
</evidence>
<dbReference type="Gene3D" id="2.60.40.10">
    <property type="entry name" value="Immunoglobulins"/>
    <property type="match status" value="4"/>
</dbReference>
<evidence type="ECO:0000256" key="1">
    <source>
        <dbReference type="ARBA" id="ARBA00004479"/>
    </source>
</evidence>
<feature type="domain" description="Fibronectin type-III" evidence="10">
    <location>
        <begin position="597"/>
        <end position="693"/>
    </location>
</feature>
<reference evidence="11" key="1">
    <citation type="submission" date="2025-08" db="UniProtKB">
        <authorList>
            <consortium name="Ensembl"/>
        </authorList>
    </citation>
    <scope>IDENTIFICATION</scope>
</reference>
<dbReference type="Pfam" id="PF00041">
    <property type="entry name" value="fn3"/>
    <property type="match status" value="1"/>
</dbReference>
<dbReference type="PROSITE" id="PS50853">
    <property type="entry name" value="FN3"/>
    <property type="match status" value="2"/>
</dbReference>
<feature type="region of interest" description="Disordered" evidence="8">
    <location>
        <begin position="1054"/>
        <end position="1074"/>
    </location>
</feature>
<organism evidence="11 12">
    <name type="scientific">Oncorhynchus tshawytscha</name>
    <name type="common">Chinook salmon</name>
    <name type="synonym">Salmo tshawytscha</name>
    <dbReference type="NCBI Taxonomy" id="74940"/>
    <lineage>
        <taxon>Eukaryota</taxon>
        <taxon>Metazoa</taxon>
        <taxon>Chordata</taxon>
        <taxon>Craniata</taxon>
        <taxon>Vertebrata</taxon>
        <taxon>Euteleostomi</taxon>
        <taxon>Actinopterygii</taxon>
        <taxon>Neopterygii</taxon>
        <taxon>Teleostei</taxon>
        <taxon>Protacanthopterygii</taxon>
        <taxon>Salmoniformes</taxon>
        <taxon>Salmonidae</taxon>
        <taxon>Salmoninae</taxon>
        <taxon>Oncorhynchus</taxon>
    </lineage>
</organism>
<evidence type="ECO:0000313" key="11">
    <source>
        <dbReference type="Ensembl" id="ENSOTSP00005079877.2"/>
    </source>
</evidence>
<dbReference type="RefSeq" id="XP_024258848.1">
    <property type="nucleotide sequence ID" value="XM_024403080.2"/>
</dbReference>
<sequence length="1230" mass="136697">MEKQRAHFDKYNQWEWGPGVSNDTVPEGSVTHTRLIWGSTSIVSVISLRGHVHQLSLMKTIALRVLSSSTCTFLSLPLSLSPSFPLFLYLCRILSAMLTFLVHILIISHSAVLVEPVEVSPHGDLLDLPWQTGLCCSSTPAQLHHGGEEEDRGSAPSDTGHPHTLQCLFRNFTSTLGPHPETEPSRATCWDILCRVDETWDNVICDLKHPATSSDTSIPGSVALSLQHLTTLPDIEVNSTHGTDCVGEDSITCSIALHVVSSIVMVTANVSNTTAGPLVMLSVPPRTSQRLWKPSPPLNLTHTQTTEGELILSWSDPQPHASPVQLSYEVRYNTSQSTSHPNWLHVDVSGAQWVSLTGLRPGLQYTLQIRSHHPALPHLWSDWSQQHRIRLENVTYLPERVVASFGDSVTVYCVCNDLRVNASTMVWILNSRDRLPKSQYAAVNDRVSKITVRPSEQRLSDTLHCCQPFGETYSCNYHYSTIYIKDPVIDISCVTSGDLDSMTCRWNNLPIGGINFMSRVADLSCDVMEEAERVGVPVGVVRQAKCESSGYRGVKSCNLQPIRVTSCYKLWMESKTDNSTRSHPVYITPMDHVKPHPPSGLEAVSMPSGVLKLAWVPPELPIYDMQYQVRYALSTGRAHPFWQVLALQTESWAEVLEPDVCGVYNVQVRCMHINGSGTWSDWSHLLYTSTHNSRAPDQGPDFWRVFQEDPASTQTNVTLLIEHSPIVEPTYCVEELVVQHQGSGGTVTEEKIGLVSSYSFEWRGEVHSVTVKAQNSQGSSTRNTHMTLDRHPKRQCVRSFSASRVNSSCVVLLWSLQPNSSVPWSLVVEWSGQNHQDRPDQTPESRERWTRFPPTDKLLYLYGHFYDTDEYEFILYPVFADGEGEPVYTKVFRGSDAGPAAYMLLMIIAFLSIVLFVTLVISQNHMKKFMWKDVPNPNNCSWAQGIDFGKADTMEQLFRHPEGLPAWPLLLVSETISQATIMEKTGPPTSGSDKDLIPASSPALCVDSEVPGLPEEEEESLQLPDLPRSLESSAQPSVTYATVLLSDNPHHLYKQEGSLSSSSDEGNFSGNNSDISGSFPGGLWELEISHSGAGESDLDPRRSCSYNSVEEFSEISEQEDEAIGGERDGGIEVIEEKDLYYLGMDCQEESEEEEEEEENTRAMLLKEVMVLGRGGSSVESIPLLGSQDSMFSEYSDEGSVVGMRSVPLYLPQFRTAPSSPLKAQDSAHQL</sequence>
<dbReference type="InterPro" id="IPR010457">
    <property type="entry name" value="IgC2-like_lig-bd"/>
</dbReference>
<evidence type="ECO:0000256" key="2">
    <source>
        <dbReference type="ARBA" id="ARBA00022692"/>
    </source>
</evidence>
<reference evidence="11" key="2">
    <citation type="submission" date="2025-09" db="UniProtKB">
        <authorList>
            <consortium name="Ensembl"/>
        </authorList>
    </citation>
    <scope>IDENTIFICATION</scope>
</reference>
<dbReference type="GeneTree" id="ENSGT00730000111209"/>
<keyword evidence="5 9" id="KW-0472">Membrane</keyword>
<dbReference type="GO" id="GO:0004896">
    <property type="term" value="F:cytokine receptor activity"/>
    <property type="evidence" value="ECO:0007669"/>
    <property type="project" value="TreeGrafter"/>
</dbReference>
<dbReference type="FunFam" id="2.60.40.10:FF:001750">
    <property type="entry name" value="Leptin receptor"/>
    <property type="match status" value="1"/>
</dbReference>
<name>A0A8C8IIQ4_ONCTS</name>
<dbReference type="PANTHER" id="PTHR23037">
    <property type="entry name" value="CYTOKINE RECEPTOR"/>
    <property type="match status" value="1"/>
</dbReference>
<dbReference type="InterPro" id="IPR036116">
    <property type="entry name" value="FN3_sf"/>
</dbReference>
<keyword evidence="4 9" id="KW-1133">Transmembrane helix</keyword>
<proteinExistence type="predicted"/>
<dbReference type="SUPFAM" id="SSF49265">
    <property type="entry name" value="Fibronectin type III"/>
    <property type="match status" value="2"/>
</dbReference>
<dbReference type="InterPro" id="IPR013783">
    <property type="entry name" value="Ig-like_fold"/>
</dbReference>
<dbReference type="Ensembl" id="ENSOTST00005086543.2">
    <property type="protein sequence ID" value="ENSOTSP00005079877.2"/>
    <property type="gene ID" value="ENSOTSG00005037552.2"/>
</dbReference>
<dbReference type="Pfam" id="PF06328">
    <property type="entry name" value="Lep_receptor_Ig"/>
    <property type="match status" value="1"/>
</dbReference>
<protein>
    <recommendedName>
        <fullName evidence="10">Fibronectin type-III domain-containing protein</fullName>
    </recommendedName>
</protein>
<feature type="domain" description="Fibronectin type-III" evidence="10">
    <location>
        <begin position="296"/>
        <end position="394"/>
    </location>
</feature>
<feature type="transmembrane region" description="Helical" evidence="9">
    <location>
        <begin position="900"/>
        <end position="922"/>
    </location>
</feature>
<evidence type="ECO:0000256" key="6">
    <source>
        <dbReference type="ARBA" id="ARBA00023170"/>
    </source>
</evidence>
<evidence type="ECO:0000256" key="4">
    <source>
        <dbReference type="ARBA" id="ARBA00022989"/>
    </source>
</evidence>
<feature type="compositionally biased region" description="Polar residues" evidence="8">
    <location>
        <begin position="1057"/>
        <end position="1074"/>
    </location>
</feature>
<feature type="region of interest" description="Disordered" evidence="8">
    <location>
        <begin position="1007"/>
        <end position="1032"/>
    </location>
</feature>
<keyword evidence="7" id="KW-0325">Glycoprotein</keyword>
<dbReference type="GeneID" id="112234779"/>
<evidence type="ECO:0000313" key="12">
    <source>
        <dbReference type="Proteomes" id="UP000694402"/>
    </source>
</evidence>
<evidence type="ECO:0000259" key="10">
    <source>
        <dbReference type="PROSITE" id="PS50853"/>
    </source>
</evidence>
<dbReference type="InterPro" id="IPR003961">
    <property type="entry name" value="FN3_dom"/>
</dbReference>